<gene>
    <name evidence="1" type="ORF">I553_9513</name>
</gene>
<organism evidence="1">
    <name type="scientific">Mycobacterium xenopi 4042</name>
    <dbReference type="NCBI Taxonomy" id="1299334"/>
    <lineage>
        <taxon>Bacteria</taxon>
        <taxon>Bacillati</taxon>
        <taxon>Actinomycetota</taxon>
        <taxon>Actinomycetes</taxon>
        <taxon>Mycobacteriales</taxon>
        <taxon>Mycobacteriaceae</taxon>
        <taxon>Mycobacterium</taxon>
    </lineage>
</organism>
<evidence type="ECO:0000313" key="1">
    <source>
        <dbReference type="EMBL" id="EUA73357.1"/>
    </source>
</evidence>
<keyword evidence="1" id="KW-0472">Membrane</keyword>
<sequence>MDPDDAADLLGAMNPAEAEMLLAEWIPANPTRCDDCSSTLPTRPAV</sequence>
<dbReference type="PATRIC" id="fig|1299334.3.peg.1022"/>
<proteinExistence type="predicted"/>
<name>X8DXJ4_MYCXE</name>
<reference evidence="1" key="1">
    <citation type="submission" date="2014-01" db="EMBL/GenBank/DDBJ databases">
        <authorList>
            <person name="Brown-Elliot B."/>
            <person name="Wallace R."/>
            <person name="Lenaerts A."/>
            <person name="Ordway D."/>
            <person name="DeGroote M.A."/>
            <person name="Parker T."/>
            <person name="Sizemore C."/>
            <person name="Tallon L.J."/>
            <person name="Sadzewicz L.K."/>
            <person name="Sengamalay N."/>
            <person name="Fraser C.M."/>
            <person name="Hine E."/>
            <person name="Shefchek K.A."/>
            <person name="Das S.P."/>
            <person name="Tettelin H."/>
        </authorList>
    </citation>
    <scope>NUCLEOTIDE SEQUENCE [LARGE SCALE GENOMIC DNA]</scope>
    <source>
        <strain evidence="1">4042</strain>
    </source>
</reference>
<accession>X8DXJ4</accession>
<comment type="caution">
    <text evidence="1">The sequence shown here is derived from an EMBL/GenBank/DDBJ whole genome shotgun (WGS) entry which is preliminary data.</text>
</comment>
<keyword evidence="1" id="KW-0812">Transmembrane</keyword>
<dbReference type="AlphaFoldDB" id="X8DXJ4"/>
<protein>
    <submittedName>
        <fullName evidence="1">Transport transmembrane domain protein</fullName>
    </submittedName>
</protein>
<dbReference type="EMBL" id="JAOB01000011">
    <property type="protein sequence ID" value="EUA73357.1"/>
    <property type="molecule type" value="Genomic_DNA"/>
</dbReference>